<dbReference type="SUPFAM" id="SSF56801">
    <property type="entry name" value="Acetyl-CoA synthetase-like"/>
    <property type="match status" value="1"/>
</dbReference>
<dbReference type="PANTHER" id="PTHR24095">
    <property type="entry name" value="ACETYL-COENZYME A SYNTHETASE"/>
    <property type="match status" value="1"/>
</dbReference>
<keyword evidence="3" id="KW-1185">Reference proteome</keyword>
<dbReference type="PANTHER" id="PTHR24095:SF14">
    <property type="entry name" value="ACETYL-COENZYME A SYNTHETASE 1"/>
    <property type="match status" value="1"/>
</dbReference>
<dbReference type="STRING" id="109280.ENSHCOP00000007753"/>
<dbReference type="Pfam" id="PF16177">
    <property type="entry name" value="ACAS_N"/>
    <property type="match status" value="1"/>
</dbReference>
<dbReference type="Ensembl" id="ENSHCOT00000001477.1">
    <property type="protein sequence ID" value="ENSHCOP00000007753.1"/>
    <property type="gene ID" value="ENSHCOG00000000304.1"/>
</dbReference>
<name>A0A3Q2XSC3_HIPCM</name>
<dbReference type="AlphaFoldDB" id="A0A3Q2XSC3"/>
<sequence>MVVNFTVALIVSRFFKAPPGEVQELVENIRIPTTKKKIGGGVSLLKGLVPWAWWSILQKSVNNPEVFWEEVAEEHFVWLKKWDRVLDWDFTKPEVKWFDGAQLNITVNCLDRHLHVRENKTAILFEPNDPKEEAQHITY</sequence>
<organism evidence="2 3">
    <name type="scientific">Hippocampus comes</name>
    <name type="common">Tiger tail seahorse</name>
    <dbReference type="NCBI Taxonomy" id="109280"/>
    <lineage>
        <taxon>Eukaryota</taxon>
        <taxon>Metazoa</taxon>
        <taxon>Chordata</taxon>
        <taxon>Craniata</taxon>
        <taxon>Vertebrata</taxon>
        <taxon>Euteleostomi</taxon>
        <taxon>Actinopterygii</taxon>
        <taxon>Neopterygii</taxon>
        <taxon>Teleostei</taxon>
        <taxon>Neoteleostei</taxon>
        <taxon>Acanthomorphata</taxon>
        <taxon>Syngnathiaria</taxon>
        <taxon>Syngnathiformes</taxon>
        <taxon>Syngnathoidei</taxon>
        <taxon>Syngnathidae</taxon>
        <taxon>Hippocampus</taxon>
    </lineage>
</organism>
<dbReference type="Gene3D" id="3.40.50.12780">
    <property type="entry name" value="N-terminal domain of ligase-like"/>
    <property type="match status" value="1"/>
</dbReference>
<dbReference type="GO" id="GO:0005829">
    <property type="term" value="C:cytosol"/>
    <property type="evidence" value="ECO:0007669"/>
    <property type="project" value="TreeGrafter"/>
</dbReference>
<proteinExistence type="predicted"/>
<feature type="domain" description="Acetyl-coenzyme A synthetase N-terminal" evidence="1">
    <location>
        <begin position="57"/>
        <end position="109"/>
    </location>
</feature>
<dbReference type="Proteomes" id="UP000264820">
    <property type="component" value="Unplaced"/>
</dbReference>
<reference evidence="2" key="1">
    <citation type="submission" date="2025-08" db="UniProtKB">
        <authorList>
            <consortium name="Ensembl"/>
        </authorList>
    </citation>
    <scope>IDENTIFICATION</scope>
</reference>
<dbReference type="GO" id="GO:0006085">
    <property type="term" value="P:acetyl-CoA biosynthetic process"/>
    <property type="evidence" value="ECO:0007669"/>
    <property type="project" value="TreeGrafter"/>
</dbReference>
<evidence type="ECO:0000313" key="2">
    <source>
        <dbReference type="Ensembl" id="ENSHCOP00000007753.1"/>
    </source>
</evidence>
<evidence type="ECO:0000259" key="1">
    <source>
        <dbReference type="Pfam" id="PF16177"/>
    </source>
</evidence>
<accession>A0A3Q2XSC3</accession>
<evidence type="ECO:0000313" key="3">
    <source>
        <dbReference type="Proteomes" id="UP000264820"/>
    </source>
</evidence>
<reference evidence="2" key="2">
    <citation type="submission" date="2025-09" db="UniProtKB">
        <authorList>
            <consortium name="Ensembl"/>
        </authorList>
    </citation>
    <scope>IDENTIFICATION</scope>
</reference>
<protein>
    <recommendedName>
        <fullName evidence="1">Acetyl-coenzyme A synthetase N-terminal domain-containing protein</fullName>
    </recommendedName>
</protein>
<dbReference type="InterPro" id="IPR042099">
    <property type="entry name" value="ANL_N_sf"/>
</dbReference>
<dbReference type="InterPro" id="IPR032387">
    <property type="entry name" value="ACAS_N"/>
</dbReference>
<dbReference type="GO" id="GO:0003987">
    <property type="term" value="F:acetate-CoA ligase activity"/>
    <property type="evidence" value="ECO:0007669"/>
    <property type="project" value="TreeGrafter"/>
</dbReference>